<dbReference type="Proteomes" id="UP000028542">
    <property type="component" value="Unassembled WGS sequence"/>
</dbReference>
<dbReference type="EMBL" id="JPMD01000033">
    <property type="protein sequence ID" value="KEZ85560.1"/>
    <property type="molecule type" value="Genomic_DNA"/>
</dbReference>
<reference evidence="1 2" key="1">
    <citation type="submission" date="2014-07" db="EMBL/GenBank/DDBJ databases">
        <title>Draft genome of Clostridium sulfidigenes 113A isolated from sediments associated with methane hydrate from Krishna Godavari basin.</title>
        <authorList>
            <person name="Honkalas V.S."/>
            <person name="Dabir A.P."/>
            <person name="Arora P."/>
            <person name="Dhakephalkar P.K."/>
        </authorList>
    </citation>
    <scope>NUCLEOTIDE SEQUENCE [LARGE SCALE GENOMIC DNA]</scope>
    <source>
        <strain evidence="1 2">113A</strain>
    </source>
</reference>
<dbReference type="RefSeq" id="WP_035134194.1">
    <property type="nucleotide sequence ID" value="NZ_JPMD01000033.1"/>
</dbReference>
<comment type="caution">
    <text evidence="1">The sequence shown here is derived from an EMBL/GenBank/DDBJ whole genome shotgun (WGS) entry which is preliminary data.</text>
</comment>
<name>A0A084J9C6_9CLOT</name>
<dbReference type="AlphaFoldDB" id="A0A084J9C6"/>
<dbReference type="STRING" id="318464.IO99_13775"/>
<protein>
    <recommendedName>
        <fullName evidence="3">HNH endonuclease</fullName>
    </recommendedName>
</protein>
<dbReference type="eggNOG" id="COG1403">
    <property type="taxonomic scope" value="Bacteria"/>
</dbReference>
<gene>
    <name evidence="1" type="ORF">IO99_13775</name>
</gene>
<evidence type="ECO:0008006" key="3">
    <source>
        <dbReference type="Google" id="ProtNLM"/>
    </source>
</evidence>
<organism evidence="1 2">
    <name type="scientific">Clostridium sulfidigenes</name>
    <dbReference type="NCBI Taxonomy" id="318464"/>
    <lineage>
        <taxon>Bacteria</taxon>
        <taxon>Bacillati</taxon>
        <taxon>Bacillota</taxon>
        <taxon>Clostridia</taxon>
        <taxon>Eubacteriales</taxon>
        <taxon>Clostridiaceae</taxon>
        <taxon>Clostridium</taxon>
    </lineage>
</organism>
<sequence>MAKDFAKAFYNSKAWKMCREDYIKYRVSVDGGLCENCEEELGYMVHHKILLTPQNINDTNVSLDHAHLMYECKKCHDREEGHFKKNKKLSSIREGYKFDEHGQLVPVLPP</sequence>
<keyword evidence="2" id="KW-1185">Reference proteome</keyword>
<accession>A0A084J9C6</accession>
<proteinExistence type="predicted"/>
<evidence type="ECO:0000313" key="2">
    <source>
        <dbReference type="Proteomes" id="UP000028542"/>
    </source>
</evidence>
<evidence type="ECO:0000313" key="1">
    <source>
        <dbReference type="EMBL" id="KEZ85560.1"/>
    </source>
</evidence>